<comment type="caution">
    <text evidence="2">The sequence shown here is derived from an EMBL/GenBank/DDBJ whole genome shotgun (WGS) entry which is preliminary data.</text>
</comment>
<reference evidence="2" key="1">
    <citation type="submission" date="2019-06" db="EMBL/GenBank/DDBJ databases">
        <authorList>
            <person name="Zheng W."/>
        </authorList>
    </citation>
    <scope>NUCLEOTIDE SEQUENCE</scope>
    <source>
        <strain evidence="2">QDHG01</strain>
    </source>
</reference>
<dbReference type="AlphaFoldDB" id="A0A8J8T0V5"/>
<evidence type="ECO:0000313" key="3">
    <source>
        <dbReference type="Proteomes" id="UP000785679"/>
    </source>
</evidence>
<sequence length="189" mass="22241">MRNLALFIFQTLISLRFISWSQFLSRCVNLHLFAHSQKSLSNLSQHTSLAYFLHSRQNRISERACCIRIFQMVLNPITQISWLVARDAKTDKGRSFQVFKSIFDENLPQNQLIRIETNFRRRLDQLDFSQSVPLCKKTRASSQNSGYLRFSHFHNLGLFSLGSSSSRFLVRSIGVSFWKYQRCKFINIY</sequence>
<proteinExistence type="predicted"/>
<keyword evidence="1" id="KW-0732">Signal</keyword>
<dbReference type="Proteomes" id="UP000785679">
    <property type="component" value="Unassembled WGS sequence"/>
</dbReference>
<keyword evidence="3" id="KW-1185">Reference proteome</keyword>
<accession>A0A8J8T0V5</accession>
<feature type="chain" id="PRO_5035323916" evidence="1">
    <location>
        <begin position="22"/>
        <end position="189"/>
    </location>
</feature>
<evidence type="ECO:0000256" key="1">
    <source>
        <dbReference type="SAM" id="SignalP"/>
    </source>
</evidence>
<gene>
    <name evidence="2" type="ORF">FGO68_gene17201</name>
</gene>
<protein>
    <submittedName>
        <fullName evidence="2">Uncharacterized protein</fullName>
    </submittedName>
</protein>
<feature type="signal peptide" evidence="1">
    <location>
        <begin position="1"/>
        <end position="21"/>
    </location>
</feature>
<name>A0A8J8T0V5_HALGN</name>
<organism evidence="2 3">
    <name type="scientific">Halteria grandinella</name>
    <dbReference type="NCBI Taxonomy" id="5974"/>
    <lineage>
        <taxon>Eukaryota</taxon>
        <taxon>Sar</taxon>
        <taxon>Alveolata</taxon>
        <taxon>Ciliophora</taxon>
        <taxon>Intramacronucleata</taxon>
        <taxon>Spirotrichea</taxon>
        <taxon>Stichotrichia</taxon>
        <taxon>Sporadotrichida</taxon>
        <taxon>Halteriidae</taxon>
        <taxon>Halteria</taxon>
    </lineage>
</organism>
<dbReference type="EMBL" id="RRYP01010946">
    <property type="protein sequence ID" value="TNV78064.1"/>
    <property type="molecule type" value="Genomic_DNA"/>
</dbReference>
<evidence type="ECO:0000313" key="2">
    <source>
        <dbReference type="EMBL" id="TNV78064.1"/>
    </source>
</evidence>